<dbReference type="GeneID" id="119745604"/>
<dbReference type="PRINTS" id="PR00259">
    <property type="entry name" value="TMFOUR"/>
</dbReference>
<feature type="transmembrane region" description="Helical" evidence="14">
    <location>
        <begin position="84"/>
        <end position="108"/>
    </location>
</feature>
<dbReference type="GO" id="GO:0005737">
    <property type="term" value="C:cytoplasm"/>
    <property type="evidence" value="ECO:0007669"/>
    <property type="project" value="UniProtKB-SubCell"/>
</dbReference>
<reference evidence="15" key="1">
    <citation type="submission" date="2022-11" db="UniProtKB">
        <authorList>
            <consortium name="EnsemblMetazoa"/>
        </authorList>
    </citation>
    <scope>IDENTIFICATION</scope>
</reference>
<dbReference type="InterPro" id="IPR018499">
    <property type="entry name" value="Tetraspanin/Peripherin"/>
</dbReference>
<evidence type="ECO:0000256" key="2">
    <source>
        <dbReference type="ARBA" id="ARBA00004536"/>
    </source>
</evidence>
<dbReference type="OMA" id="ECGVPHT"/>
<dbReference type="GO" id="GO:0065003">
    <property type="term" value="P:protein-containing complex assembly"/>
    <property type="evidence" value="ECO:0007669"/>
    <property type="project" value="UniProtKB-ARBA"/>
</dbReference>
<evidence type="ECO:0000256" key="7">
    <source>
        <dbReference type="ARBA" id="ARBA00022692"/>
    </source>
</evidence>
<dbReference type="Proteomes" id="UP000887568">
    <property type="component" value="Unplaced"/>
</dbReference>
<evidence type="ECO:0000256" key="9">
    <source>
        <dbReference type="ARBA" id="ARBA00022989"/>
    </source>
</evidence>
<feature type="transmembrane region" description="Helical" evidence="14">
    <location>
        <begin position="220"/>
        <end position="245"/>
    </location>
</feature>
<dbReference type="GO" id="GO:0046930">
    <property type="term" value="C:pore complex"/>
    <property type="evidence" value="ECO:0007669"/>
    <property type="project" value="UniProtKB-ARBA"/>
</dbReference>
<dbReference type="GO" id="GO:0005912">
    <property type="term" value="C:adherens junction"/>
    <property type="evidence" value="ECO:0007669"/>
    <property type="project" value="UniProtKB-SubCell"/>
</dbReference>
<evidence type="ECO:0000256" key="8">
    <source>
        <dbReference type="ARBA" id="ARBA00022949"/>
    </source>
</evidence>
<dbReference type="GO" id="GO:0051604">
    <property type="term" value="P:protein maturation"/>
    <property type="evidence" value="ECO:0007669"/>
    <property type="project" value="UniProtKB-ARBA"/>
</dbReference>
<protein>
    <recommendedName>
        <fullName evidence="14">Tetraspanin</fullName>
    </recommendedName>
</protein>
<keyword evidence="10 14" id="KW-0472">Membrane</keyword>
<proteinExistence type="inferred from homology"/>
<keyword evidence="6" id="KW-0963">Cytoplasm</keyword>
<dbReference type="RefSeq" id="XP_038078014.1">
    <property type="nucleotide sequence ID" value="XM_038222086.1"/>
</dbReference>
<dbReference type="AlphaFoldDB" id="A0A914BPE8"/>
<keyword evidence="7 14" id="KW-0812">Transmembrane</keyword>
<accession>A0A914BPE8</accession>
<keyword evidence="16" id="KW-1185">Reference proteome</keyword>
<evidence type="ECO:0000256" key="12">
    <source>
        <dbReference type="ARBA" id="ARBA00023180"/>
    </source>
</evidence>
<comment type="subcellular location">
    <subcellularLocation>
        <location evidence="2">Cell junction</location>
        <location evidence="2">Adherens junction</location>
    </subcellularLocation>
    <subcellularLocation>
        <location evidence="3">Cell membrane</location>
        <topology evidence="3">Multi-pass membrane protein</topology>
    </subcellularLocation>
    <subcellularLocation>
        <location evidence="1">Cytoplasm</location>
    </subcellularLocation>
    <subcellularLocation>
        <location evidence="14">Membrane</location>
        <topology evidence="14">Multi-pass membrane protein</topology>
    </subcellularLocation>
</comment>
<evidence type="ECO:0000313" key="16">
    <source>
        <dbReference type="Proteomes" id="UP000887568"/>
    </source>
</evidence>
<sequence length="268" mass="30274">MEGSNSRYVTFRQYLLFVLNFLVWSIGGTLIAVGIWAKVSKGGFDDLSTLDTDPTTYIIISGCVLFMISGFGCIGALRQNLCLLYTFCASLVFLIILQLVGGILVLLLQETVLESALLFFERAIVRYRDDVDLQDAVDYVQAEFQCCGAASYADWQMNVYFNCSSPGREACGVPYSCCIDWNMNFQCGLDIRTKTKYEIYSTIHIHGCVDSFVLWMKDNILLLGLLVFASLFLQIFTLFLSHWLIRDVTLIKKYSEEAAEATQQFPAR</sequence>
<evidence type="ECO:0000256" key="10">
    <source>
        <dbReference type="ARBA" id="ARBA00023136"/>
    </source>
</evidence>
<evidence type="ECO:0000256" key="11">
    <source>
        <dbReference type="ARBA" id="ARBA00023157"/>
    </source>
</evidence>
<keyword evidence="5" id="KW-1003">Cell membrane</keyword>
<dbReference type="PANTHER" id="PTHR19282:SF515">
    <property type="entry name" value="TETRASPANIN"/>
    <property type="match status" value="1"/>
</dbReference>
<feature type="transmembrane region" description="Helical" evidence="14">
    <location>
        <begin position="57"/>
        <end position="77"/>
    </location>
</feature>
<dbReference type="OrthoDB" id="2014092at2759"/>
<dbReference type="GO" id="GO:0072659">
    <property type="term" value="P:protein localization to plasma membrane"/>
    <property type="evidence" value="ECO:0007669"/>
    <property type="project" value="UniProtKB-ARBA"/>
</dbReference>
<dbReference type="InterPro" id="IPR000301">
    <property type="entry name" value="Tetraspanin_animals"/>
</dbReference>
<dbReference type="GO" id="GO:0019899">
    <property type="term" value="F:enzyme binding"/>
    <property type="evidence" value="ECO:0007669"/>
    <property type="project" value="UniProtKB-ARBA"/>
</dbReference>
<keyword evidence="12" id="KW-0325">Glycoprotein</keyword>
<dbReference type="FunFam" id="1.10.1450.10:FF:000007">
    <property type="entry name" value="Tetraspanin"/>
    <property type="match status" value="1"/>
</dbReference>
<name>A0A914BPE8_PATMI</name>
<dbReference type="InterPro" id="IPR008952">
    <property type="entry name" value="Tetraspanin_EC2_sf"/>
</dbReference>
<dbReference type="PANTHER" id="PTHR19282">
    <property type="entry name" value="TETRASPANIN"/>
    <property type="match status" value="1"/>
</dbReference>
<evidence type="ECO:0000256" key="14">
    <source>
        <dbReference type="RuleBase" id="RU361218"/>
    </source>
</evidence>
<comment type="similarity">
    <text evidence="4 14">Belongs to the tetraspanin (TM4SF) family.</text>
</comment>
<evidence type="ECO:0000256" key="5">
    <source>
        <dbReference type="ARBA" id="ARBA00022475"/>
    </source>
</evidence>
<evidence type="ECO:0000256" key="1">
    <source>
        <dbReference type="ARBA" id="ARBA00004496"/>
    </source>
</evidence>
<dbReference type="GO" id="GO:0005886">
    <property type="term" value="C:plasma membrane"/>
    <property type="evidence" value="ECO:0007669"/>
    <property type="project" value="UniProtKB-SubCell"/>
</dbReference>
<evidence type="ECO:0000256" key="3">
    <source>
        <dbReference type="ARBA" id="ARBA00004651"/>
    </source>
</evidence>
<dbReference type="Pfam" id="PF00335">
    <property type="entry name" value="Tetraspanin"/>
    <property type="match status" value="1"/>
</dbReference>
<dbReference type="PIRSF" id="PIRSF002419">
    <property type="entry name" value="Tetraspanin"/>
    <property type="match status" value="1"/>
</dbReference>
<evidence type="ECO:0000256" key="6">
    <source>
        <dbReference type="ARBA" id="ARBA00022490"/>
    </source>
</evidence>
<feature type="transmembrane region" description="Helical" evidence="14">
    <location>
        <begin position="14"/>
        <end position="37"/>
    </location>
</feature>
<keyword evidence="11 13" id="KW-1015">Disulfide bond</keyword>
<keyword evidence="9 14" id="KW-1133">Transmembrane helix</keyword>
<dbReference type="SUPFAM" id="SSF48652">
    <property type="entry name" value="Tetraspanin"/>
    <property type="match status" value="1"/>
</dbReference>
<evidence type="ECO:0000256" key="4">
    <source>
        <dbReference type="ARBA" id="ARBA00006840"/>
    </source>
</evidence>
<dbReference type="Gene3D" id="1.10.1450.10">
    <property type="entry name" value="Tetraspanin"/>
    <property type="match status" value="1"/>
</dbReference>
<dbReference type="EnsemblMetazoa" id="XM_038222086.1">
    <property type="protein sequence ID" value="XP_038078014.1"/>
    <property type="gene ID" value="LOC119745604"/>
</dbReference>
<keyword evidence="8" id="KW-0965">Cell junction</keyword>
<organism evidence="15 16">
    <name type="scientific">Patiria miniata</name>
    <name type="common">Bat star</name>
    <name type="synonym">Asterina miniata</name>
    <dbReference type="NCBI Taxonomy" id="46514"/>
    <lineage>
        <taxon>Eukaryota</taxon>
        <taxon>Metazoa</taxon>
        <taxon>Echinodermata</taxon>
        <taxon>Eleutherozoa</taxon>
        <taxon>Asterozoa</taxon>
        <taxon>Asteroidea</taxon>
        <taxon>Valvatacea</taxon>
        <taxon>Valvatida</taxon>
        <taxon>Asterinidae</taxon>
        <taxon>Patiria</taxon>
    </lineage>
</organism>
<evidence type="ECO:0000256" key="13">
    <source>
        <dbReference type="PIRSR" id="PIRSR002419-1"/>
    </source>
</evidence>
<feature type="disulfide bond" evidence="13">
    <location>
        <begin position="147"/>
        <end position="163"/>
    </location>
</feature>
<evidence type="ECO:0000313" key="15">
    <source>
        <dbReference type="EnsemblMetazoa" id="XP_038078014.1"/>
    </source>
</evidence>